<proteinExistence type="inferred from homology"/>
<evidence type="ECO:0000256" key="2">
    <source>
        <dbReference type="ARBA" id="ARBA00022448"/>
    </source>
</evidence>
<dbReference type="STRING" id="1817867.A3F83_04930"/>
<evidence type="ECO:0000313" key="12">
    <source>
        <dbReference type="Proteomes" id="UP000179129"/>
    </source>
</evidence>
<comment type="caution">
    <text evidence="11">The sequence shown here is derived from an EMBL/GenBank/DDBJ whole genome shotgun (WGS) entry which is preliminary data.</text>
</comment>
<keyword evidence="4 9" id="KW-0812">Transmembrane</keyword>
<keyword evidence="5 8" id="KW-0653">Protein transport</keyword>
<evidence type="ECO:0000256" key="7">
    <source>
        <dbReference type="ARBA" id="ARBA00023136"/>
    </source>
</evidence>
<evidence type="ECO:0000256" key="6">
    <source>
        <dbReference type="ARBA" id="ARBA00022989"/>
    </source>
</evidence>
<comment type="similarity">
    <text evidence="8">Belongs to the exbB/tolQ family.</text>
</comment>
<evidence type="ECO:0000259" key="10">
    <source>
        <dbReference type="Pfam" id="PF01618"/>
    </source>
</evidence>
<dbReference type="Proteomes" id="UP000179129">
    <property type="component" value="Unassembled WGS sequence"/>
</dbReference>
<reference evidence="11 12" key="1">
    <citation type="journal article" date="2016" name="Nat. Commun.">
        <title>Thousands of microbial genomes shed light on interconnected biogeochemical processes in an aquifer system.</title>
        <authorList>
            <person name="Anantharaman K."/>
            <person name="Brown C.T."/>
            <person name="Hug L.A."/>
            <person name="Sharon I."/>
            <person name="Castelle C.J."/>
            <person name="Probst A.J."/>
            <person name="Thomas B.C."/>
            <person name="Singh A."/>
            <person name="Wilkins M.J."/>
            <person name="Karaoz U."/>
            <person name="Brodie E.L."/>
            <person name="Williams K.H."/>
            <person name="Hubbard S.S."/>
            <person name="Banfield J.F."/>
        </authorList>
    </citation>
    <scope>NUCLEOTIDE SEQUENCE [LARGE SCALE GENOMIC DNA]</scope>
</reference>
<feature type="transmembrane region" description="Helical" evidence="9">
    <location>
        <begin position="28"/>
        <end position="50"/>
    </location>
</feature>
<comment type="subcellular location">
    <subcellularLocation>
        <location evidence="1">Cell membrane</location>
        <topology evidence="1">Multi-pass membrane protein</topology>
    </subcellularLocation>
    <subcellularLocation>
        <location evidence="8">Membrane</location>
        <topology evidence="8">Multi-pass membrane protein</topology>
    </subcellularLocation>
</comment>
<evidence type="ECO:0000256" key="4">
    <source>
        <dbReference type="ARBA" id="ARBA00022692"/>
    </source>
</evidence>
<dbReference type="PANTHER" id="PTHR30625:SF15">
    <property type="entry name" value="BIOPOLYMER TRANSPORT PROTEIN EXBB"/>
    <property type="match status" value="1"/>
</dbReference>
<protein>
    <recommendedName>
        <fullName evidence="10">MotA/TolQ/ExbB proton channel domain-containing protein</fullName>
    </recommendedName>
</protein>
<evidence type="ECO:0000256" key="5">
    <source>
        <dbReference type="ARBA" id="ARBA00022927"/>
    </source>
</evidence>
<dbReference type="AlphaFoldDB" id="A0A1F5Z0D2"/>
<feature type="transmembrane region" description="Helical" evidence="9">
    <location>
        <begin position="172"/>
        <end position="194"/>
    </location>
</feature>
<dbReference type="PANTHER" id="PTHR30625">
    <property type="entry name" value="PROTEIN TOLQ"/>
    <property type="match status" value="1"/>
</dbReference>
<dbReference type="EMBL" id="MFIX01000034">
    <property type="protein sequence ID" value="OGG05918.1"/>
    <property type="molecule type" value="Genomic_DNA"/>
</dbReference>
<evidence type="ECO:0000256" key="3">
    <source>
        <dbReference type="ARBA" id="ARBA00022475"/>
    </source>
</evidence>
<feature type="transmembrane region" description="Helical" evidence="9">
    <location>
        <begin position="125"/>
        <end position="152"/>
    </location>
</feature>
<keyword evidence="6 9" id="KW-1133">Transmembrane helix</keyword>
<accession>A0A1F5Z0D2</accession>
<feature type="domain" description="MotA/TolQ/ExbB proton channel" evidence="10">
    <location>
        <begin position="85"/>
        <end position="205"/>
    </location>
</feature>
<organism evidence="11 12">
    <name type="scientific">Candidatus Glassbacteria bacterium RIFCSPLOWO2_12_FULL_58_11</name>
    <dbReference type="NCBI Taxonomy" id="1817867"/>
    <lineage>
        <taxon>Bacteria</taxon>
        <taxon>Candidatus Glassiibacteriota</taxon>
    </lineage>
</organism>
<dbReference type="GO" id="GO:0005886">
    <property type="term" value="C:plasma membrane"/>
    <property type="evidence" value="ECO:0007669"/>
    <property type="project" value="UniProtKB-SubCell"/>
</dbReference>
<dbReference type="Pfam" id="PF01618">
    <property type="entry name" value="MotA_ExbB"/>
    <property type="match status" value="1"/>
</dbReference>
<keyword evidence="7 9" id="KW-0472">Membrane</keyword>
<evidence type="ECO:0000313" key="11">
    <source>
        <dbReference type="EMBL" id="OGG05918.1"/>
    </source>
</evidence>
<dbReference type="GO" id="GO:0017038">
    <property type="term" value="P:protein import"/>
    <property type="evidence" value="ECO:0007669"/>
    <property type="project" value="TreeGrafter"/>
</dbReference>
<evidence type="ECO:0000256" key="1">
    <source>
        <dbReference type="ARBA" id="ARBA00004651"/>
    </source>
</evidence>
<evidence type="ECO:0000256" key="9">
    <source>
        <dbReference type="SAM" id="Phobius"/>
    </source>
</evidence>
<dbReference type="InterPro" id="IPR050790">
    <property type="entry name" value="ExbB/TolQ_transport"/>
</dbReference>
<keyword evidence="3" id="KW-1003">Cell membrane</keyword>
<evidence type="ECO:0000256" key="8">
    <source>
        <dbReference type="RuleBase" id="RU004057"/>
    </source>
</evidence>
<keyword evidence="2 8" id="KW-0813">Transport</keyword>
<sequence length="228" mass="24863">MIDWLVYNDFSQWFFSTPLGDFCWHGGIYMVPLGICSIWGLALVIVKYTTLTMASVKTKRLLTQVNKFMEDRNIPGAVELCESTKGPVAAILLAGLRKVKYGSERVLKSIENTGAIELAFLERGIVTMATLTSVAPMFGFLGTVSGMIHAFAVIEKLGEVSPQAVAGGIKEALITTMAGLTIAIPIQIAHNYFITRIDRLILDMEESSQGIVEAVIEMETKGAARKAE</sequence>
<name>A0A1F5Z0D2_9BACT</name>
<gene>
    <name evidence="11" type="ORF">A3F83_04930</name>
</gene>
<dbReference type="InterPro" id="IPR002898">
    <property type="entry name" value="MotA_ExbB_proton_chnl"/>
</dbReference>